<feature type="binding site" evidence="15">
    <location>
        <position position="187"/>
    </location>
    <ligand>
        <name>L-threonine</name>
        <dbReference type="ChEBI" id="CHEBI:57926"/>
    </ligand>
</feature>
<comment type="function">
    <text evidence="13">Required for the formation of a threonylcarbamoyl group on adenosine at position 37 (t(6)A37) in tRNAs that read codons beginning with adenine. Likely catalyzes the conversion of L-threonine, HCO(3)(-)/CO(2) and ATP to give threonylcarbamoyl-AMP (TC-AMP) as the acyladenylate intermediate, with the release of diphosphate. Required for normal translation, by ensuring translation fidelity at the level of codon recognition, appropriate translation initiation selection and maintenance of reading frame. Also involved in telomere replication. Binds to single-stranded telomeric (ssTG) DNA and positively regulates telomere length.</text>
</comment>
<dbReference type="GO" id="GO:0005739">
    <property type="term" value="C:mitochondrion"/>
    <property type="evidence" value="ECO:0007669"/>
    <property type="project" value="EnsemblFungi"/>
</dbReference>
<feature type="binding site" evidence="15">
    <location>
        <position position="109"/>
    </location>
    <ligand>
        <name>L-threonine</name>
        <dbReference type="ChEBI" id="CHEBI:57926"/>
    </ligand>
</feature>
<dbReference type="GO" id="GO:0061710">
    <property type="term" value="F:L-threonylcarbamoyladenylate synthase"/>
    <property type="evidence" value="ECO:0007669"/>
    <property type="project" value="UniProtKB-EC"/>
</dbReference>
<dbReference type="GO" id="GO:0000723">
    <property type="term" value="P:telomere maintenance"/>
    <property type="evidence" value="ECO:0007669"/>
    <property type="project" value="EnsemblFungi"/>
</dbReference>
<evidence type="ECO:0000256" key="5">
    <source>
        <dbReference type="ARBA" id="ARBA00022490"/>
    </source>
</evidence>
<evidence type="ECO:0000256" key="4">
    <source>
        <dbReference type="ARBA" id="ARBA00015492"/>
    </source>
</evidence>
<keyword evidence="6 14" id="KW-0808">Transferase</keyword>
<dbReference type="InterPro" id="IPR017945">
    <property type="entry name" value="DHBP_synth_RibB-like_a/b_dom"/>
</dbReference>
<keyword evidence="10 14" id="KW-0067">ATP-binding</keyword>
<feature type="binding site" evidence="15">
    <location>
        <position position="288"/>
    </location>
    <ligand>
        <name>ATP</name>
        <dbReference type="ChEBI" id="CHEBI:30616"/>
    </ligand>
</feature>
<feature type="binding site" evidence="15">
    <location>
        <position position="197"/>
    </location>
    <ligand>
        <name>ATP</name>
        <dbReference type="ChEBI" id="CHEBI:30616"/>
    </ligand>
</feature>
<dbReference type="GO" id="GO:0002949">
    <property type="term" value="P:tRNA threonylcarbamoyladenosine modification"/>
    <property type="evidence" value="ECO:0007669"/>
    <property type="project" value="EnsemblFungi"/>
</dbReference>
<protein>
    <recommendedName>
        <fullName evidence="4 14">Threonylcarbamoyl-AMP synthase</fullName>
        <shortName evidence="14">TC-AMP synthase</shortName>
        <ecNumber evidence="3 14">2.7.7.87</ecNumber>
    </recommendedName>
    <alternativeName>
        <fullName evidence="11 14">L-threonylcarbamoyladenylate synthase</fullName>
    </alternativeName>
</protein>
<comment type="caution">
    <text evidence="17">The sequence shown here is derived from an EMBL/GenBank/DDBJ whole genome shotgun (WGS) entry which is preliminary data.</text>
</comment>
<dbReference type="FunFam" id="3.90.870.10:FF:000008">
    <property type="entry name" value="Threonylcarbamoyl-AMP synthase"/>
    <property type="match status" value="1"/>
</dbReference>
<dbReference type="InterPro" id="IPR005145">
    <property type="entry name" value="Sua5_C"/>
</dbReference>
<keyword evidence="8 14" id="KW-0548">Nucleotidyltransferase</keyword>
<dbReference type="GO" id="GO:0006450">
    <property type="term" value="P:regulation of translational fidelity"/>
    <property type="evidence" value="ECO:0007669"/>
    <property type="project" value="EnsemblFungi"/>
</dbReference>
<evidence type="ECO:0000256" key="6">
    <source>
        <dbReference type="ARBA" id="ARBA00022679"/>
    </source>
</evidence>
<evidence type="ECO:0000256" key="9">
    <source>
        <dbReference type="ARBA" id="ARBA00022741"/>
    </source>
</evidence>
<evidence type="ECO:0000256" key="11">
    <source>
        <dbReference type="ARBA" id="ARBA00029774"/>
    </source>
</evidence>
<evidence type="ECO:0000256" key="15">
    <source>
        <dbReference type="PIRSR" id="PIRSR004930-1"/>
    </source>
</evidence>
<dbReference type="InterPro" id="IPR010923">
    <property type="entry name" value="T(6)A37_SUA5"/>
</dbReference>
<comment type="catalytic activity">
    <reaction evidence="12 14">
        <text>L-threonine + hydrogencarbonate + ATP = L-threonylcarbamoyladenylate + diphosphate + H2O</text>
        <dbReference type="Rhea" id="RHEA:36407"/>
        <dbReference type="ChEBI" id="CHEBI:15377"/>
        <dbReference type="ChEBI" id="CHEBI:17544"/>
        <dbReference type="ChEBI" id="CHEBI:30616"/>
        <dbReference type="ChEBI" id="CHEBI:33019"/>
        <dbReference type="ChEBI" id="CHEBI:57926"/>
        <dbReference type="ChEBI" id="CHEBI:73682"/>
        <dbReference type="EC" id="2.7.7.87"/>
    </reaction>
</comment>
<comment type="subcellular location">
    <subcellularLocation>
        <location evidence="1 14">Cytoplasm</location>
    </subcellularLocation>
</comment>
<evidence type="ECO:0000256" key="12">
    <source>
        <dbReference type="ARBA" id="ARBA00048366"/>
    </source>
</evidence>
<dbReference type="PIRSF" id="PIRSF004930">
    <property type="entry name" value="Tln_factor_SUA5"/>
    <property type="match status" value="1"/>
</dbReference>
<dbReference type="PANTHER" id="PTHR17490">
    <property type="entry name" value="SUA5"/>
    <property type="match status" value="1"/>
</dbReference>
<dbReference type="Gene3D" id="3.40.50.11030">
    <property type="entry name" value="Threonylcarbamoyl-AMP synthase, C-terminal domain"/>
    <property type="match status" value="1"/>
</dbReference>
<feature type="domain" description="YrdC-like" evidence="16">
    <location>
        <begin position="55"/>
        <end position="246"/>
    </location>
</feature>
<evidence type="ECO:0000256" key="13">
    <source>
        <dbReference type="ARBA" id="ARBA00056339"/>
    </source>
</evidence>
<organism evidence="17 18">
    <name type="scientific">Rhizoclosmatium globosum</name>
    <dbReference type="NCBI Taxonomy" id="329046"/>
    <lineage>
        <taxon>Eukaryota</taxon>
        <taxon>Fungi</taxon>
        <taxon>Fungi incertae sedis</taxon>
        <taxon>Chytridiomycota</taxon>
        <taxon>Chytridiomycota incertae sedis</taxon>
        <taxon>Chytridiomycetes</taxon>
        <taxon>Chytridiales</taxon>
        <taxon>Chytriomycetaceae</taxon>
        <taxon>Rhizoclosmatium</taxon>
    </lineage>
</organism>
<name>A0A1Y2C658_9FUNG</name>
<dbReference type="NCBIfam" id="TIGR00057">
    <property type="entry name" value="L-threonylcarbamoyladenylate synthase"/>
    <property type="match status" value="1"/>
</dbReference>
<proteinExistence type="inferred from homology"/>
<sequence>MNHPTTVTTTIEQLLALPQPPGPGFPLVLKVSPSSFRFNDGVLEPPSNDNERNDHSSVALAAALIRAGRVVAFPTETVYGLGADATNEAAVKRVFEAKGRPSDNPLIVHVSSLDMLSTHLLPQNTPIPSQYSNVLASHWPGPLTILLPKSDAVPPVVTAGHDSVAVRMPSHPVARALIAKANVPIAAPSANTSTRPSPTQASHVHQDLSGRILLILDGGSCEGGLESTVLDALRPPPYVVLRPGGVTVEMLRKLDGFKDTLVFKKTKENETSSEVLAPVTPGMKYKHYSPRIPVILFEVDQSVLHSTIQTRILRLHAEKSKPSSTLTPHQSSSTPAPETLTIGLLQTETQMPLDFSLTTDTLTHPRIRIIHRLLGSSRAEVGRNLFAALREMETECHVCFVEGVREVEEGLAVMNRVRKAAGEIVYDSK</sequence>
<evidence type="ECO:0000313" key="17">
    <source>
        <dbReference type="EMBL" id="ORY42519.1"/>
    </source>
</evidence>
<dbReference type="GO" id="GO:0043047">
    <property type="term" value="F:single-stranded telomeric DNA binding"/>
    <property type="evidence" value="ECO:0007669"/>
    <property type="project" value="EnsemblFungi"/>
</dbReference>
<dbReference type="PANTHER" id="PTHR17490:SF16">
    <property type="entry name" value="THREONYLCARBAMOYL-AMP SYNTHASE"/>
    <property type="match status" value="1"/>
</dbReference>
<dbReference type="OrthoDB" id="412787at2759"/>
<dbReference type="Gene3D" id="3.90.870.10">
    <property type="entry name" value="DHBP synthase"/>
    <property type="match status" value="1"/>
</dbReference>
<evidence type="ECO:0000313" key="18">
    <source>
        <dbReference type="Proteomes" id="UP000193642"/>
    </source>
</evidence>
<keyword evidence="5 14" id="KW-0963">Cytoplasm</keyword>
<dbReference type="STRING" id="329046.A0A1Y2C658"/>
<dbReference type="Pfam" id="PF01300">
    <property type="entry name" value="Sua5_yciO_yrdC"/>
    <property type="match status" value="1"/>
</dbReference>
<dbReference type="InterPro" id="IPR038385">
    <property type="entry name" value="Sua5/YwlC_C"/>
</dbReference>
<feature type="binding site" evidence="15">
    <location>
        <position position="77"/>
    </location>
    <ligand>
        <name>L-threonine</name>
        <dbReference type="ChEBI" id="CHEBI:57926"/>
    </ligand>
</feature>
<dbReference type="EMBL" id="MCGO01000028">
    <property type="protein sequence ID" value="ORY42519.1"/>
    <property type="molecule type" value="Genomic_DNA"/>
</dbReference>
<keyword evidence="18" id="KW-1185">Reference proteome</keyword>
<dbReference type="EC" id="2.7.7.87" evidence="3 14"/>
<evidence type="ECO:0000256" key="1">
    <source>
        <dbReference type="ARBA" id="ARBA00004496"/>
    </source>
</evidence>
<evidence type="ECO:0000256" key="10">
    <source>
        <dbReference type="ARBA" id="ARBA00022840"/>
    </source>
</evidence>
<gene>
    <name evidence="17" type="ORF">BCR33DRAFT_718214</name>
</gene>
<evidence type="ECO:0000256" key="14">
    <source>
        <dbReference type="PIRNR" id="PIRNR004930"/>
    </source>
</evidence>
<evidence type="ECO:0000256" key="3">
    <source>
        <dbReference type="ARBA" id="ARBA00012584"/>
    </source>
</evidence>
<comment type="similarity">
    <text evidence="2 14">Belongs to the SUA5 family.</text>
</comment>
<dbReference type="PROSITE" id="PS51163">
    <property type="entry name" value="YRDC"/>
    <property type="match status" value="1"/>
</dbReference>
<accession>A0A1Y2C658</accession>
<evidence type="ECO:0000256" key="2">
    <source>
        <dbReference type="ARBA" id="ARBA00007663"/>
    </source>
</evidence>
<evidence type="ECO:0000256" key="7">
    <source>
        <dbReference type="ARBA" id="ARBA00022694"/>
    </source>
</evidence>
<feature type="binding site" evidence="15">
    <location>
        <position position="227"/>
    </location>
    <ligand>
        <name>L-threonine</name>
        <dbReference type="ChEBI" id="CHEBI:57926"/>
    </ligand>
</feature>
<feature type="binding site" evidence="15">
    <location>
        <position position="189"/>
    </location>
    <ligand>
        <name>ATP</name>
        <dbReference type="ChEBI" id="CHEBI:30616"/>
    </ligand>
</feature>
<dbReference type="Proteomes" id="UP000193642">
    <property type="component" value="Unassembled WGS sequence"/>
</dbReference>
<evidence type="ECO:0000256" key="8">
    <source>
        <dbReference type="ARBA" id="ARBA00022695"/>
    </source>
</evidence>
<feature type="binding site" evidence="15">
    <location>
        <position position="104"/>
    </location>
    <ligand>
        <name>ATP</name>
        <dbReference type="ChEBI" id="CHEBI:30616"/>
    </ligand>
</feature>
<dbReference type="GO" id="GO:0000049">
    <property type="term" value="F:tRNA binding"/>
    <property type="evidence" value="ECO:0007669"/>
    <property type="project" value="TreeGrafter"/>
</dbReference>
<dbReference type="InterPro" id="IPR006070">
    <property type="entry name" value="Sua5-like_dom"/>
</dbReference>
<dbReference type="GO" id="GO:0003725">
    <property type="term" value="F:double-stranded RNA binding"/>
    <property type="evidence" value="ECO:0007669"/>
    <property type="project" value="UniProtKB-UniRule"/>
</dbReference>
<dbReference type="InterPro" id="IPR050156">
    <property type="entry name" value="TC-AMP_synthase_SUA5"/>
</dbReference>
<dbReference type="GO" id="GO:0005524">
    <property type="term" value="F:ATP binding"/>
    <property type="evidence" value="ECO:0007669"/>
    <property type="project" value="UniProtKB-UniRule"/>
</dbReference>
<evidence type="ECO:0000259" key="16">
    <source>
        <dbReference type="PROSITE" id="PS51163"/>
    </source>
</evidence>
<feature type="binding site" evidence="15">
    <location>
        <position position="100"/>
    </location>
    <ligand>
        <name>ATP</name>
        <dbReference type="ChEBI" id="CHEBI:30616"/>
    </ligand>
</feature>
<keyword evidence="7 14" id="KW-0819">tRNA processing</keyword>
<dbReference type="AlphaFoldDB" id="A0A1Y2C658"/>
<feature type="binding site" evidence="15">
    <location>
        <position position="167"/>
    </location>
    <ligand>
        <name>L-threonine</name>
        <dbReference type="ChEBI" id="CHEBI:57926"/>
    </ligand>
</feature>
<keyword evidence="9 14" id="KW-0547">Nucleotide-binding</keyword>
<dbReference type="Pfam" id="PF03481">
    <property type="entry name" value="Sua5_C"/>
    <property type="match status" value="1"/>
</dbReference>
<feature type="binding site" evidence="15">
    <location>
        <position position="242"/>
    </location>
    <ligand>
        <name>ATP</name>
        <dbReference type="ChEBI" id="CHEBI:30616"/>
    </ligand>
</feature>
<dbReference type="SUPFAM" id="SSF55821">
    <property type="entry name" value="YrdC/RibB"/>
    <property type="match status" value="1"/>
</dbReference>
<reference evidence="17 18" key="1">
    <citation type="submission" date="2016-07" db="EMBL/GenBank/DDBJ databases">
        <title>Pervasive Adenine N6-methylation of Active Genes in Fungi.</title>
        <authorList>
            <consortium name="DOE Joint Genome Institute"/>
            <person name="Mondo S.J."/>
            <person name="Dannebaum R.O."/>
            <person name="Kuo R.C."/>
            <person name="Labutti K."/>
            <person name="Haridas S."/>
            <person name="Kuo A."/>
            <person name="Salamov A."/>
            <person name="Ahrendt S.R."/>
            <person name="Lipzen A."/>
            <person name="Sullivan W."/>
            <person name="Andreopoulos W.B."/>
            <person name="Clum A."/>
            <person name="Lindquist E."/>
            <person name="Daum C."/>
            <person name="Ramamoorthy G.K."/>
            <person name="Gryganskyi A."/>
            <person name="Culley D."/>
            <person name="Magnuson J.K."/>
            <person name="James T.Y."/>
            <person name="O'Malley M.A."/>
            <person name="Stajich J.E."/>
            <person name="Spatafora J.W."/>
            <person name="Visel A."/>
            <person name="Grigoriev I.V."/>
        </authorList>
    </citation>
    <scope>NUCLEOTIDE SEQUENCE [LARGE SCALE GENOMIC DNA]</scope>
    <source>
        <strain evidence="17 18">JEL800</strain>
    </source>
</reference>